<name>A0A6J4NU50_9ACTN</name>
<proteinExistence type="predicted"/>
<evidence type="ECO:0000313" key="1">
    <source>
        <dbReference type="EMBL" id="CAA9392471.1"/>
    </source>
</evidence>
<dbReference type="EMBL" id="CADCUT010000044">
    <property type="protein sequence ID" value="CAA9392471.1"/>
    <property type="molecule type" value="Genomic_DNA"/>
</dbReference>
<gene>
    <name evidence="1" type="ORF">AVDCRST_MAG03-701</name>
</gene>
<accession>A0A6J4NU50</accession>
<feature type="non-terminal residue" evidence="1">
    <location>
        <position position="1"/>
    </location>
</feature>
<reference evidence="1" key="1">
    <citation type="submission" date="2020-02" db="EMBL/GenBank/DDBJ databases">
        <authorList>
            <person name="Meier V. D."/>
        </authorList>
    </citation>
    <scope>NUCLEOTIDE SEQUENCE</scope>
    <source>
        <strain evidence="1">AVDCRST_MAG03</strain>
    </source>
</reference>
<organism evidence="1">
    <name type="scientific">uncultured Rubrobacteraceae bacterium</name>
    <dbReference type="NCBI Taxonomy" id="349277"/>
    <lineage>
        <taxon>Bacteria</taxon>
        <taxon>Bacillati</taxon>
        <taxon>Actinomycetota</taxon>
        <taxon>Rubrobacteria</taxon>
        <taxon>Rubrobacterales</taxon>
        <taxon>Rubrobacteraceae</taxon>
        <taxon>environmental samples</taxon>
    </lineage>
</organism>
<sequence length="57" mass="5921">AGLYLGPHELPGGEPGGAVVGGQGPRHPLGLGALARARRAYERYPQLSSLRSVAWSL</sequence>
<feature type="non-terminal residue" evidence="1">
    <location>
        <position position="57"/>
    </location>
</feature>
<protein>
    <submittedName>
        <fullName evidence="1">Uncharacterized protein</fullName>
    </submittedName>
</protein>
<dbReference type="AlphaFoldDB" id="A0A6J4NU50"/>